<evidence type="ECO:0000256" key="4">
    <source>
        <dbReference type="ARBA" id="ARBA00022490"/>
    </source>
</evidence>
<evidence type="ECO:0000256" key="5">
    <source>
        <dbReference type="ARBA" id="ARBA00022884"/>
    </source>
</evidence>
<dbReference type="GO" id="GO:0005634">
    <property type="term" value="C:nucleus"/>
    <property type="evidence" value="ECO:0007669"/>
    <property type="project" value="UniProtKB-SubCell"/>
</dbReference>
<dbReference type="GO" id="GO:0003723">
    <property type="term" value="F:RNA binding"/>
    <property type="evidence" value="ECO:0007669"/>
    <property type="project" value="UniProtKB-KW"/>
</dbReference>
<dbReference type="GO" id="GO:0016070">
    <property type="term" value="P:RNA metabolic process"/>
    <property type="evidence" value="ECO:0007669"/>
    <property type="project" value="InterPro"/>
</dbReference>
<accession>A0A2G5B7E3</accession>
<gene>
    <name evidence="8" type="ORF">COEREDRAFT_82390</name>
</gene>
<protein>
    <submittedName>
        <fullName evidence="8">Translin</fullName>
    </submittedName>
</protein>
<keyword evidence="7" id="KW-0539">Nucleus</keyword>
<proteinExistence type="inferred from homology"/>
<keyword evidence="9" id="KW-1185">Reference proteome</keyword>
<reference evidence="8 9" key="1">
    <citation type="journal article" date="2015" name="Genome Biol. Evol.">
        <title>Phylogenomic analyses indicate that early fungi evolved digesting cell walls of algal ancestors of land plants.</title>
        <authorList>
            <person name="Chang Y."/>
            <person name="Wang S."/>
            <person name="Sekimoto S."/>
            <person name="Aerts A.L."/>
            <person name="Choi C."/>
            <person name="Clum A."/>
            <person name="LaButti K.M."/>
            <person name="Lindquist E.A."/>
            <person name="Yee Ngan C."/>
            <person name="Ohm R.A."/>
            <person name="Salamov A.A."/>
            <person name="Grigoriev I.V."/>
            <person name="Spatafora J.W."/>
            <person name="Berbee M.L."/>
        </authorList>
    </citation>
    <scope>NUCLEOTIDE SEQUENCE [LARGE SCALE GENOMIC DNA]</scope>
    <source>
        <strain evidence="8 9">NRRL 1564</strain>
    </source>
</reference>
<dbReference type="Gene3D" id="1.20.58.200">
    <property type="entry name" value="Translin, domain 2"/>
    <property type="match status" value="1"/>
</dbReference>
<dbReference type="InterPro" id="IPR002848">
    <property type="entry name" value="Translin_fam"/>
</dbReference>
<organism evidence="8 9">
    <name type="scientific">Coemansia reversa (strain ATCC 12441 / NRRL 1564)</name>
    <dbReference type="NCBI Taxonomy" id="763665"/>
    <lineage>
        <taxon>Eukaryota</taxon>
        <taxon>Fungi</taxon>
        <taxon>Fungi incertae sedis</taxon>
        <taxon>Zoopagomycota</taxon>
        <taxon>Kickxellomycotina</taxon>
        <taxon>Kickxellomycetes</taxon>
        <taxon>Kickxellales</taxon>
        <taxon>Kickxellaceae</taxon>
        <taxon>Coemansia</taxon>
    </lineage>
</organism>
<dbReference type="GO" id="GO:0003697">
    <property type="term" value="F:single-stranded DNA binding"/>
    <property type="evidence" value="ECO:0007669"/>
    <property type="project" value="InterPro"/>
</dbReference>
<evidence type="ECO:0000256" key="2">
    <source>
        <dbReference type="ARBA" id="ARBA00004496"/>
    </source>
</evidence>
<name>A0A2G5B7E3_COERN</name>
<keyword evidence="6" id="KW-0238">DNA-binding</keyword>
<sequence>MDLQVFIDLQDKFDKESELFENVKAAIKELDRSCRLASAKLSKAHSLPMHKLKEVTDAIKPQFATIQQNIGKLAELITPVTFYKYQNMWTQKLQDACALVVFAVYLEEARLATPADIKKHLGYSVNTTNEPITEFVFTLDEYLLGVISLFNELGRLAVNSVIVNDVQRPQEISTFVSELYSGFQLLNLKNDVLRRRFDSIKYDIKRIEEVQYDLRVRGLIS</sequence>
<dbReference type="InterPro" id="IPR016069">
    <property type="entry name" value="Translin_C"/>
</dbReference>
<evidence type="ECO:0000256" key="7">
    <source>
        <dbReference type="ARBA" id="ARBA00023242"/>
    </source>
</evidence>
<evidence type="ECO:0000313" key="8">
    <source>
        <dbReference type="EMBL" id="PIA14973.1"/>
    </source>
</evidence>
<evidence type="ECO:0000256" key="6">
    <source>
        <dbReference type="ARBA" id="ARBA00023125"/>
    </source>
</evidence>
<dbReference type="SUPFAM" id="SSF74784">
    <property type="entry name" value="Translin"/>
    <property type="match status" value="1"/>
</dbReference>
<dbReference type="InterPro" id="IPR016068">
    <property type="entry name" value="Translin_N"/>
</dbReference>
<evidence type="ECO:0000313" key="9">
    <source>
        <dbReference type="Proteomes" id="UP000242474"/>
    </source>
</evidence>
<keyword evidence="5" id="KW-0694">RNA-binding</keyword>
<dbReference type="OrthoDB" id="829at2759"/>
<dbReference type="EMBL" id="KZ303511">
    <property type="protein sequence ID" value="PIA14973.1"/>
    <property type="molecule type" value="Genomic_DNA"/>
</dbReference>
<evidence type="ECO:0000256" key="1">
    <source>
        <dbReference type="ARBA" id="ARBA00004123"/>
    </source>
</evidence>
<evidence type="ECO:0000256" key="3">
    <source>
        <dbReference type="ARBA" id="ARBA00005902"/>
    </source>
</evidence>
<dbReference type="InterPro" id="IPR036081">
    <property type="entry name" value="Translin_sf"/>
</dbReference>
<comment type="subcellular location">
    <subcellularLocation>
        <location evidence="2">Cytoplasm</location>
    </subcellularLocation>
    <subcellularLocation>
        <location evidence="1">Nucleus</location>
    </subcellularLocation>
</comment>
<dbReference type="InterPro" id="IPR033956">
    <property type="entry name" value="Translin"/>
</dbReference>
<dbReference type="PANTHER" id="PTHR10741">
    <property type="entry name" value="TRANSLIN AND TRANSLIN ASSOCIATED PROTEIN X"/>
    <property type="match status" value="1"/>
</dbReference>
<keyword evidence="4" id="KW-0963">Cytoplasm</keyword>
<dbReference type="GO" id="GO:0005737">
    <property type="term" value="C:cytoplasm"/>
    <property type="evidence" value="ECO:0007669"/>
    <property type="project" value="UniProtKB-SubCell"/>
</dbReference>
<dbReference type="Pfam" id="PF01997">
    <property type="entry name" value="Translin"/>
    <property type="match status" value="1"/>
</dbReference>
<dbReference type="STRING" id="763665.A0A2G5B7E3"/>
<comment type="similarity">
    <text evidence="3">Belongs to the translin family.</text>
</comment>
<dbReference type="AlphaFoldDB" id="A0A2G5B7E3"/>
<dbReference type="CDD" id="cd14819">
    <property type="entry name" value="Translin"/>
    <property type="match status" value="1"/>
</dbReference>
<dbReference type="GO" id="GO:0043565">
    <property type="term" value="F:sequence-specific DNA binding"/>
    <property type="evidence" value="ECO:0007669"/>
    <property type="project" value="InterPro"/>
</dbReference>
<dbReference type="Gene3D" id="1.20.58.190">
    <property type="entry name" value="Translin, domain 1"/>
    <property type="match status" value="1"/>
</dbReference>
<dbReference type="Proteomes" id="UP000242474">
    <property type="component" value="Unassembled WGS sequence"/>
</dbReference>